<evidence type="ECO:0000259" key="6">
    <source>
        <dbReference type="PROSITE" id="PS51132"/>
    </source>
</evidence>
<keyword evidence="2" id="KW-0964">Secreted</keyword>
<keyword evidence="5" id="KW-0732">Signal</keyword>
<evidence type="ECO:0000256" key="4">
    <source>
        <dbReference type="SAM" id="Coils"/>
    </source>
</evidence>
<dbReference type="Pfam" id="PF02191">
    <property type="entry name" value="OLF"/>
    <property type="match status" value="1"/>
</dbReference>
<evidence type="ECO:0000313" key="7">
    <source>
        <dbReference type="EMBL" id="JAA96252.1"/>
    </source>
</evidence>
<dbReference type="GO" id="GO:0005615">
    <property type="term" value="C:extracellular space"/>
    <property type="evidence" value="ECO:0007669"/>
    <property type="project" value="TreeGrafter"/>
</dbReference>
<name>T1E5K7_CROHD</name>
<protein>
    <submittedName>
        <fullName evidence="7">Olfactomedin-4-like protein</fullName>
    </submittedName>
</protein>
<evidence type="ECO:0000256" key="5">
    <source>
        <dbReference type="SAM" id="SignalP"/>
    </source>
</evidence>
<feature type="signal peptide" evidence="5">
    <location>
        <begin position="1"/>
        <end position="18"/>
    </location>
</feature>
<reference evidence="7" key="1">
    <citation type="journal article" date="2013" name="BMC Genomics">
        <title>The genesis of an exceptionally lethal venom in the timber rattlesnake (Crotalus horridus) revealed through comparative venom-gland transcriptomics.</title>
        <authorList>
            <person name="Rokyta D.R."/>
            <person name="Wray K.P."/>
            <person name="Margres M.J."/>
        </authorList>
    </citation>
    <scope>NUCLEOTIDE SEQUENCE</scope>
    <source>
        <tissue evidence="7">Venom gland</tissue>
    </source>
</reference>
<dbReference type="PANTHER" id="PTHR23192">
    <property type="entry name" value="OLFACTOMEDIN-RELATED"/>
    <property type="match status" value="1"/>
</dbReference>
<comment type="subcellular location">
    <subcellularLocation>
        <location evidence="1">Secreted</location>
    </subcellularLocation>
</comment>
<organism evidence="7">
    <name type="scientific">Crotalus horridus</name>
    <name type="common">Timber rattlesnake</name>
    <dbReference type="NCBI Taxonomy" id="35024"/>
    <lineage>
        <taxon>Eukaryota</taxon>
        <taxon>Metazoa</taxon>
        <taxon>Chordata</taxon>
        <taxon>Craniata</taxon>
        <taxon>Vertebrata</taxon>
        <taxon>Euteleostomi</taxon>
        <taxon>Lepidosauria</taxon>
        <taxon>Squamata</taxon>
        <taxon>Bifurcata</taxon>
        <taxon>Unidentata</taxon>
        <taxon>Episquamata</taxon>
        <taxon>Toxicofera</taxon>
        <taxon>Serpentes</taxon>
        <taxon>Colubroidea</taxon>
        <taxon>Viperidae</taxon>
        <taxon>Crotalinae</taxon>
        <taxon>Crotalus</taxon>
    </lineage>
</organism>
<dbReference type="InterPro" id="IPR050605">
    <property type="entry name" value="Olfactomedin-like_domain"/>
</dbReference>
<dbReference type="GO" id="GO:0007165">
    <property type="term" value="P:signal transduction"/>
    <property type="evidence" value="ECO:0007669"/>
    <property type="project" value="TreeGrafter"/>
</dbReference>
<comment type="caution">
    <text evidence="3">Lacks conserved residue(s) required for the propagation of feature annotation.</text>
</comment>
<dbReference type="PANTHER" id="PTHR23192:SF7">
    <property type="entry name" value="OLFACTOMEDIN-4"/>
    <property type="match status" value="1"/>
</dbReference>
<feature type="coiled-coil region" evidence="4">
    <location>
        <begin position="190"/>
        <end position="217"/>
    </location>
</feature>
<dbReference type="EMBL" id="GAAZ01001691">
    <property type="protein sequence ID" value="JAA96252.1"/>
    <property type="molecule type" value="mRNA"/>
</dbReference>
<feature type="chain" id="PRO_5004574832" evidence="5">
    <location>
        <begin position="19"/>
        <end position="490"/>
    </location>
</feature>
<evidence type="ECO:0000256" key="1">
    <source>
        <dbReference type="ARBA" id="ARBA00004613"/>
    </source>
</evidence>
<accession>T1E5K7</accession>
<dbReference type="AlphaFoldDB" id="T1E5K7"/>
<evidence type="ECO:0000256" key="3">
    <source>
        <dbReference type="PROSITE-ProRule" id="PRU00446"/>
    </source>
</evidence>
<sequence>MNFLAAAGLLLLVQNAIADNTTPAVPKEVYATTVLYRPPTFPEPNGPAEPFTNVTGVVDDRGMCQCSVYLPDTTFPVQKVESLEILAQQLSAKFESELSKVSQYTTLIELYEERMLNLTVKIEHMEKSSISYTALEFELIKLEIREMERLIVQLKTSLTGSNVIVEQLYVEIRNLSIMVNGLEQLDKNNILAVRREVAALRAKLQECEKERNQTVKHPYFPPGNCGHGPILNISQPYVIQLNWRGFSYKYGAWGRYSSPFSPGKELYWVAPLNTEGRYLEYYRLHDSYDDLLLFKYSKQNQILYGEGSGTAVHNNFMYYNVYGSQDMGKLDLATNKLVLRKALPGAVSNNRFSYAGVAWQDMDFAVDESSLWVIYSTEASRGNIVISRINETSLDVLNTWQTKQYRPAVSNAFIICGVLYATRPLNTRKEEIFYSFDTNTGKEGTLSIIVDKVLETIQSINYSPIDRRLYIYNDGYLVRYDLLFAPLQPE</sequence>
<keyword evidence="4" id="KW-0175">Coiled coil</keyword>
<proteinExistence type="evidence at transcript level"/>
<dbReference type="SMART" id="SM00284">
    <property type="entry name" value="OLF"/>
    <property type="match status" value="1"/>
</dbReference>
<dbReference type="PROSITE" id="PS51132">
    <property type="entry name" value="OLF"/>
    <property type="match status" value="1"/>
</dbReference>
<feature type="domain" description="Olfactomedin-like" evidence="6">
    <location>
        <begin position="224"/>
        <end position="486"/>
    </location>
</feature>
<dbReference type="InterPro" id="IPR003112">
    <property type="entry name" value="Olfac-like_dom"/>
</dbReference>
<evidence type="ECO:0000256" key="2">
    <source>
        <dbReference type="ARBA" id="ARBA00022525"/>
    </source>
</evidence>